<accession>A0A1I1TWY7</accession>
<feature type="domain" description="HTH lysR-type" evidence="5">
    <location>
        <begin position="3"/>
        <end position="60"/>
    </location>
</feature>
<gene>
    <name evidence="6" type="ORF">SAMN05660831_01977</name>
</gene>
<dbReference type="PRINTS" id="PR00039">
    <property type="entry name" value="HTHLYSR"/>
</dbReference>
<evidence type="ECO:0000256" key="1">
    <source>
        <dbReference type="ARBA" id="ARBA00009437"/>
    </source>
</evidence>
<dbReference type="AlphaFoldDB" id="A0A1I1TWY7"/>
<dbReference type="InterPro" id="IPR000847">
    <property type="entry name" value="LysR_HTH_N"/>
</dbReference>
<dbReference type="SUPFAM" id="SSF53850">
    <property type="entry name" value="Periplasmic binding protein-like II"/>
    <property type="match status" value="1"/>
</dbReference>
<evidence type="ECO:0000313" key="7">
    <source>
        <dbReference type="Proteomes" id="UP000198611"/>
    </source>
</evidence>
<dbReference type="FunFam" id="1.10.10.10:FF:000001">
    <property type="entry name" value="LysR family transcriptional regulator"/>
    <property type="match status" value="1"/>
</dbReference>
<sequence length="303" mass="33657">MSDRLEEMATFVRVVEAGSLTGAARRLEVAKSAVSRRLAELEGRLGVQLLRRTTRTLHLTDAGHAFYQRCVRILADVDEAELAVSDVHGRLAGQLRVAAPLSFGIAHLQPAVEAFLAEHPDVRFDLDLDDRQVDLMAENFDLGIRIAPLADSSLVARRLATVEHVVCASPDYLARHGTPATPAELAEHDCLTYANAPESDAWHCTDAQGREHRIPVRSRLRANNGDLLREAAVAGLGVVFQPRFIVHRALAEGELVPVLTDCDWSRVDAWALYPQTRHLSARVRAFVDFLVEWFREPAWEVGR</sequence>
<dbReference type="GO" id="GO:0043565">
    <property type="term" value="F:sequence-specific DNA binding"/>
    <property type="evidence" value="ECO:0007669"/>
    <property type="project" value="TreeGrafter"/>
</dbReference>
<keyword evidence="7" id="KW-1185">Reference proteome</keyword>
<dbReference type="STRING" id="1123397.SAMN05660831_01977"/>
<dbReference type="PANTHER" id="PTHR30537:SF5">
    <property type="entry name" value="HTH-TYPE TRANSCRIPTIONAL ACTIVATOR TTDR-RELATED"/>
    <property type="match status" value="1"/>
</dbReference>
<dbReference type="InterPro" id="IPR005119">
    <property type="entry name" value="LysR_subst-bd"/>
</dbReference>
<keyword evidence="2" id="KW-0805">Transcription regulation</keyword>
<dbReference type="InterPro" id="IPR036388">
    <property type="entry name" value="WH-like_DNA-bd_sf"/>
</dbReference>
<name>A0A1I1TWY7_9GAMM</name>
<evidence type="ECO:0000256" key="4">
    <source>
        <dbReference type="ARBA" id="ARBA00023163"/>
    </source>
</evidence>
<keyword evidence="3" id="KW-0238">DNA-binding</keyword>
<dbReference type="EMBL" id="FOMJ01000006">
    <property type="protein sequence ID" value="SFD60983.1"/>
    <property type="molecule type" value="Genomic_DNA"/>
</dbReference>
<keyword evidence="4" id="KW-0804">Transcription</keyword>
<dbReference type="InterPro" id="IPR058163">
    <property type="entry name" value="LysR-type_TF_proteobact-type"/>
</dbReference>
<evidence type="ECO:0000256" key="2">
    <source>
        <dbReference type="ARBA" id="ARBA00023015"/>
    </source>
</evidence>
<dbReference type="SUPFAM" id="SSF46785">
    <property type="entry name" value="Winged helix' DNA-binding domain"/>
    <property type="match status" value="1"/>
</dbReference>
<evidence type="ECO:0000256" key="3">
    <source>
        <dbReference type="ARBA" id="ARBA00023125"/>
    </source>
</evidence>
<proteinExistence type="inferred from homology"/>
<dbReference type="GO" id="GO:0006351">
    <property type="term" value="P:DNA-templated transcription"/>
    <property type="evidence" value="ECO:0007669"/>
    <property type="project" value="TreeGrafter"/>
</dbReference>
<dbReference type="CDD" id="cd08422">
    <property type="entry name" value="PBP2_CrgA_like"/>
    <property type="match status" value="1"/>
</dbReference>
<dbReference type="PROSITE" id="PS50931">
    <property type="entry name" value="HTH_LYSR"/>
    <property type="match status" value="1"/>
</dbReference>
<evidence type="ECO:0000259" key="5">
    <source>
        <dbReference type="PROSITE" id="PS50931"/>
    </source>
</evidence>
<dbReference type="Proteomes" id="UP000198611">
    <property type="component" value="Unassembled WGS sequence"/>
</dbReference>
<organism evidence="6 7">
    <name type="scientific">Thiohalospira halophila DSM 15071</name>
    <dbReference type="NCBI Taxonomy" id="1123397"/>
    <lineage>
        <taxon>Bacteria</taxon>
        <taxon>Pseudomonadati</taxon>
        <taxon>Pseudomonadota</taxon>
        <taxon>Gammaproteobacteria</taxon>
        <taxon>Thiohalospirales</taxon>
        <taxon>Thiohalospiraceae</taxon>
        <taxon>Thiohalospira</taxon>
    </lineage>
</organism>
<dbReference type="Pfam" id="PF00126">
    <property type="entry name" value="HTH_1"/>
    <property type="match status" value="1"/>
</dbReference>
<dbReference type="Pfam" id="PF03466">
    <property type="entry name" value="LysR_substrate"/>
    <property type="match status" value="1"/>
</dbReference>
<dbReference type="Gene3D" id="3.40.190.290">
    <property type="match status" value="1"/>
</dbReference>
<reference evidence="6 7" key="1">
    <citation type="submission" date="2016-10" db="EMBL/GenBank/DDBJ databases">
        <authorList>
            <person name="de Groot N.N."/>
        </authorList>
    </citation>
    <scope>NUCLEOTIDE SEQUENCE [LARGE SCALE GENOMIC DNA]</scope>
    <source>
        <strain evidence="6 7">HL3</strain>
    </source>
</reference>
<dbReference type="FunFam" id="3.40.190.290:FF:000001">
    <property type="entry name" value="Transcriptional regulator, LysR family"/>
    <property type="match status" value="1"/>
</dbReference>
<dbReference type="RefSeq" id="WP_205407790.1">
    <property type="nucleotide sequence ID" value="NZ_FOMJ01000006.1"/>
</dbReference>
<dbReference type="GO" id="GO:0003700">
    <property type="term" value="F:DNA-binding transcription factor activity"/>
    <property type="evidence" value="ECO:0007669"/>
    <property type="project" value="InterPro"/>
</dbReference>
<comment type="similarity">
    <text evidence="1">Belongs to the LysR transcriptional regulatory family.</text>
</comment>
<dbReference type="PANTHER" id="PTHR30537">
    <property type="entry name" value="HTH-TYPE TRANSCRIPTIONAL REGULATOR"/>
    <property type="match status" value="1"/>
</dbReference>
<protein>
    <submittedName>
        <fullName evidence="6">Transcriptional regulator, LysR family</fullName>
    </submittedName>
</protein>
<evidence type="ECO:0000313" key="6">
    <source>
        <dbReference type="EMBL" id="SFD60983.1"/>
    </source>
</evidence>
<dbReference type="InterPro" id="IPR036390">
    <property type="entry name" value="WH_DNA-bd_sf"/>
</dbReference>
<dbReference type="Gene3D" id="1.10.10.10">
    <property type="entry name" value="Winged helix-like DNA-binding domain superfamily/Winged helix DNA-binding domain"/>
    <property type="match status" value="1"/>
</dbReference>